<feature type="region of interest" description="Disordered" evidence="4">
    <location>
        <begin position="26"/>
        <end position="50"/>
    </location>
</feature>
<dbReference type="InterPro" id="IPR000571">
    <property type="entry name" value="Znf_CCCH"/>
</dbReference>
<dbReference type="GO" id="GO:0005634">
    <property type="term" value="C:nucleus"/>
    <property type="evidence" value="ECO:0007669"/>
    <property type="project" value="UniProtKB-SubCell"/>
</dbReference>
<evidence type="ECO:0000313" key="7">
    <source>
        <dbReference type="Proteomes" id="UP000092993"/>
    </source>
</evidence>
<name>A0A1C7M1M3_GRIFR</name>
<dbReference type="Pfam" id="PF00642">
    <property type="entry name" value="zf-CCCH"/>
    <property type="match status" value="1"/>
</dbReference>
<feature type="region of interest" description="Disordered" evidence="4">
    <location>
        <begin position="189"/>
        <end position="257"/>
    </location>
</feature>
<dbReference type="STRING" id="5627.A0A1C7M1M3"/>
<feature type="compositionally biased region" description="Low complexity" evidence="4">
    <location>
        <begin position="39"/>
        <end position="50"/>
    </location>
</feature>
<feature type="zinc finger region" description="C3H1-type" evidence="3">
    <location>
        <begin position="1"/>
        <end position="25"/>
    </location>
</feature>
<evidence type="ECO:0000256" key="1">
    <source>
        <dbReference type="ARBA" id="ARBA00004123"/>
    </source>
</evidence>
<keyword evidence="3" id="KW-0863">Zinc-finger</keyword>
<protein>
    <submittedName>
        <fullName evidence="6">Nucleoporin-like protein 2</fullName>
    </submittedName>
</protein>
<comment type="subcellular location">
    <subcellularLocation>
        <location evidence="1">Nucleus</location>
    </subcellularLocation>
</comment>
<proteinExistence type="predicted"/>
<sequence>MPVCQYFLRGQCKFGTSCRNDHPRDAQRAGGFGNQSWTAGNSAAGSSSSSSLFTIDSLTRDLDVDRPAWPLSSYGPAKFEVNLIPNLDESPEELRVKAVQAAQSGTIQEYLRYESEKISAAQQLFNNARSNIPQLHNQAIRNMEGKSHSGPSAFASTSSAFGGGGSAFGAPANTSVFGKPSGFGALDSASGAPRSAFAPSGTPSSAFGQPAFGQPAFGQSAFGKPAGTSAFGQPAQGTSVFGQPAQGTPTSAFGQPAQTSALRPACAADVGLRTGRYFFRVWQPAQPTSAFGSAAQSTSAFGQAAQRTSAFGQPSFGQTSAFGKPATSAFGAPSPSGGAFSAFADRSISTAGSGGGGGGGAFSAFAGTPSAFGLAAAANAPLSASTGPGFGQSSFGGGGSAGTSSVFGGSPSAPPAFGATSAFGALAPQPATTSVFGTPAAAPVTSAFGAPAGGSGAFGAPGNVQSAFGAPTQPVSAFGTPQAQTQPVSAFANIRVWGPQAQIQPTSAFGTMQAQTQPTSAFGSAAPQSAFAEQPISAFAVTSETPAVPKEHSARPDFEAALSRVYYKPGLNKYDAMLPENYMELLPASALEAFKSEKFEMFGDLGVRALRFGISCVACMIFVRMGWC</sequence>
<dbReference type="PANTHER" id="PTHR46527:SF1">
    <property type="entry name" value="NUCLEOPORIN NUP42"/>
    <property type="match status" value="1"/>
</dbReference>
<dbReference type="AlphaFoldDB" id="A0A1C7M1M3"/>
<gene>
    <name evidence="6" type="primary">nupl2</name>
    <name evidence="6" type="ORF">A0H81_09554</name>
</gene>
<dbReference type="GO" id="GO:0008270">
    <property type="term" value="F:zinc ion binding"/>
    <property type="evidence" value="ECO:0007669"/>
    <property type="project" value="UniProtKB-KW"/>
</dbReference>
<keyword evidence="7" id="KW-1185">Reference proteome</keyword>
<dbReference type="Gene3D" id="4.10.1000.10">
    <property type="entry name" value="Zinc finger, CCCH-type"/>
    <property type="match status" value="1"/>
</dbReference>
<dbReference type="InterPro" id="IPR051767">
    <property type="entry name" value="Nucleoporin_NUP42"/>
</dbReference>
<keyword evidence="2" id="KW-0539">Nucleus</keyword>
<evidence type="ECO:0000256" key="3">
    <source>
        <dbReference type="PROSITE-ProRule" id="PRU00723"/>
    </source>
</evidence>
<evidence type="ECO:0000313" key="6">
    <source>
        <dbReference type="EMBL" id="OBZ70306.1"/>
    </source>
</evidence>
<dbReference type="OMA" id="PNRHDIC"/>
<evidence type="ECO:0000256" key="4">
    <source>
        <dbReference type="SAM" id="MobiDB-lite"/>
    </source>
</evidence>
<dbReference type="Proteomes" id="UP000092993">
    <property type="component" value="Unassembled WGS sequence"/>
</dbReference>
<evidence type="ECO:0000256" key="2">
    <source>
        <dbReference type="ARBA" id="ARBA00023242"/>
    </source>
</evidence>
<keyword evidence="3" id="KW-0862">Zinc</keyword>
<keyword evidence="3" id="KW-0479">Metal-binding</keyword>
<feature type="domain" description="C3H1-type" evidence="5">
    <location>
        <begin position="1"/>
        <end position="25"/>
    </location>
</feature>
<dbReference type="OrthoDB" id="20729at2759"/>
<accession>A0A1C7M1M3</accession>
<feature type="compositionally biased region" description="Polar residues" evidence="4">
    <location>
        <begin position="235"/>
        <end position="257"/>
    </location>
</feature>
<dbReference type="PANTHER" id="PTHR46527">
    <property type="entry name" value="NUCLEOPORIN-LIKE PROTEIN 2"/>
    <property type="match status" value="1"/>
</dbReference>
<dbReference type="SMART" id="SM00356">
    <property type="entry name" value="ZnF_C3H1"/>
    <property type="match status" value="1"/>
</dbReference>
<reference evidence="6 7" key="1">
    <citation type="submission" date="2016-03" db="EMBL/GenBank/DDBJ databases">
        <title>Whole genome sequencing of Grifola frondosa 9006-11.</title>
        <authorList>
            <person name="Min B."/>
            <person name="Park H."/>
            <person name="Kim J.-G."/>
            <person name="Cho H."/>
            <person name="Oh Y.-L."/>
            <person name="Kong W.-S."/>
            <person name="Choi I.-G."/>
        </authorList>
    </citation>
    <scope>NUCLEOTIDE SEQUENCE [LARGE SCALE GENOMIC DNA]</scope>
    <source>
        <strain evidence="6 7">9006-11</strain>
    </source>
</reference>
<comment type="caution">
    <text evidence="6">The sequence shown here is derived from an EMBL/GenBank/DDBJ whole genome shotgun (WGS) entry which is preliminary data.</text>
</comment>
<dbReference type="PROSITE" id="PS50103">
    <property type="entry name" value="ZF_C3H1"/>
    <property type="match status" value="1"/>
</dbReference>
<organism evidence="6 7">
    <name type="scientific">Grifola frondosa</name>
    <name type="common">Maitake</name>
    <name type="synonym">Polyporus frondosus</name>
    <dbReference type="NCBI Taxonomy" id="5627"/>
    <lineage>
        <taxon>Eukaryota</taxon>
        <taxon>Fungi</taxon>
        <taxon>Dikarya</taxon>
        <taxon>Basidiomycota</taxon>
        <taxon>Agaricomycotina</taxon>
        <taxon>Agaricomycetes</taxon>
        <taxon>Polyporales</taxon>
        <taxon>Grifolaceae</taxon>
        <taxon>Grifola</taxon>
    </lineage>
</organism>
<evidence type="ECO:0000259" key="5">
    <source>
        <dbReference type="PROSITE" id="PS50103"/>
    </source>
</evidence>
<dbReference type="EMBL" id="LUGG01000014">
    <property type="protein sequence ID" value="OBZ70306.1"/>
    <property type="molecule type" value="Genomic_DNA"/>
</dbReference>